<dbReference type="Proteomes" id="UP000680206">
    <property type="component" value="Unassembled WGS sequence"/>
</dbReference>
<evidence type="ECO:0000313" key="2">
    <source>
        <dbReference type="Proteomes" id="UP000680206"/>
    </source>
</evidence>
<name>A0ABS3RSR7_9ACTN</name>
<evidence type="ECO:0000313" key="1">
    <source>
        <dbReference type="EMBL" id="MBO2459811.1"/>
    </source>
</evidence>
<keyword evidence="2" id="KW-1185">Reference proteome</keyword>
<dbReference type="EMBL" id="JAGEPF010000012">
    <property type="protein sequence ID" value="MBO2459811.1"/>
    <property type="molecule type" value="Genomic_DNA"/>
</dbReference>
<sequence length="140" mass="15003">MMVVYATTEDLADFLVTIPVWPGAERHLRQASEDIDDLLIGAVYDVDTNQMPTDPRIREAVKRATCAQAHFIQTGGDETGAKSGFSSVSVGGVSYSRSSQVTIGSGRASQEFSPRTLRILHVEGLLPVRPRTRSGGSGAP</sequence>
<comment type="caution">
    <text evidence="1">The sequence shown here is derived from an EMBL/GenBank/DDBJ whole genome shotgun (WGS) entry which is preliminary data.</text>
</comment>
<accession>A0ABS3RSR7</accession>
<reference evidence="1 2" key="1">
    <citation type="submission" date="2021-03" db="EMBL/GenBank/DDBJ databases">
        <title>Actinomadura violae sp. nov., isolated from lichen in Thailand.</title>
        <authorList>
            <person name="Kanchanasin P."/>
            <person name="Saeng-In P."/>
            <person name="Phongsopitanun W."/>
            <person name="Yuki M."/>
            <person name="Kudo T."/>
            <person name="Ohkuma M."/>
            <person name="Tanasupawat S."/>
        </authorList>
    </citation>
    <scope>NUCLEOTIDE SEQUENCE [LARGE SCALE GENOMIC DNA]</scope>
    <source>
        <strain evidence="1 2">LCR2-06</strain>
    </source>
</reference>
<organism evidence="1 2">
    <name type="scientific">Actinomadura violacea</name>
    <dbReference type="NCBI Taxonomy" id="2819934"/>
    <lineage>
        <taxon>Bacteria</taxon>
        <taxon>Bacillati</taxon>
        <taxon>Actinomycetota</taxon>
        <taxon>Actinomycetes</taxon>
        <taxon>Streptosporangiales</taxon>
        <taxon>Thermomonosporaceae</taxon>
        <taxon>Actinomadura</taxon>
    </lineage>
</organism>
<gene>
    <name evidence="1" type="ORF">J4709_19715</name>
</gene>
<proteinExistence type="predicted"/>
<dbReference type="RefSeq" id="WP_208242815.1">
    <property type="nucleotide sequence ID" value="NZ_JAGEPF010000012.1"/>
</dbReference>
<protein>
    <submittedName>
        <fullName evidence="1">Uncharacterized protein</fullName>
    </submittedName>
</protein>